<evidence type="ECO:0000256" key="1">
    <source>
        <dbReference type="SAM" id="MobiDB-lite"/>
    </source>
</evidence>
<dbReference type="AlphaFoldDB" id="A0A843XRZ7"/>
<gene>
    <name evidence="2" type="ORF">Taro_054885</name>
</gene>
<proteinExistence type="predicted"/>
<organism evidence="2 3">
    <name type="scientific">Colocasia esculenta</name>
    <name type="common">Wild taro</name>
    <name type="synonym">Arum esculentum</name>
    <dbReference type="NCBI Taxonomy" id="4460"/>
    <lineage>
        <taxon>Eukaryota</taxon>
        <taxon>Viridiplantae</taxon>
        <taxon>Streptophyta</taxon>
        <taxon>Embryophyta</taxon>
        <taxon>Tracheophyta</taxon>
        <taxon>Spermatophyta</taxon>
        <taxon>Magnoliopsida</taxon>
        <taxon>Liliopsida</taxon>
        <taxon>Araceae</taxon>
        <taxon>Aroideae</taxon>
        <taxon>Colocasieae</taxon>
        <taxon>Colocasia</taxon>
    </lineage>
</organism>
<accession>A0A843XRZ7</accession>
<feature type="region of interest" description="Disordered" evidence="1">
    <location>
        <begin position="1"/>
        <end position="34"/>
    </location>
</feature>
<keyword evidence="3" id="KW-1185">Reference proteome</keyword>
<reference evidence="2" key="1">
    <citation type="submission" date="2017-07" db="EMBL/GenBank/DDBJ databases">
        <title>Taro Niue Genome Assembly and Annotation.</title>
        <authorList>
            <person name="Atibalentja N."/>
            <person name="Keating K."/>
            <person name="Fields C.J."/>
        </authorList>
    </citation>
    <scope>NUCLEOTIDE SEQUENCE</scope>
    <source>
        <strain evidence="2">Niue_2</strain>
        <tissue evidence="2">Leaf</tissue>
    </source>
</reference>
<protein>
    <submittedName>
        <fullName evidence="2">Uncharacterized protein</fullName>
    </submittedName>
</protein>
<comment type="caution">
    <text evidence="2">The sequence shown here is derived from an EMBL/GenBank/DDBJ whole genome shotgun (WGS) entry which is preliminary data.</text>
</comment>
<dbReference type="Proteomes" id="UP000652761">
    <property type="component" value="Unassembled WGS sequence"/>
</dbReference>
<name>A0A843XRZ7_COLES</name>
<evidence type="ECO:0000313" key="2">
    <source>
        <dbReference type="EMBL" id="MQM21840.1"/>
    </source>
</evidence>
<dbReference type="EMBL" id="NMUH01011651">
    <property type="protein sequence ID" value="MQM21840.1"/>
    <property type="molecule type" value="Genomic_DNA"/>
</dbReference>
<sequence>MKGSSGRPTNIECESSDEEEEYTSDECEDDDEDGVELDISYSAWSTIGLQFWEEPPWEGFVPGISFWFSICSGEFTPPQPRVPVAGPSSVSPTVAAAAGPTVVSPPLAAGLGQSTPSPNTVVGSVPEGVVSLQEGGGSFYESTLPEVWINGQQMTEKYAGEEEQPQLDLEVWVAASGAPKKGHVYGFGHSMTTSRVLSGVLSSASQTSAFSTAAGAPGQKDEELEEHLVPSLLFLDLQVQVLLLLVLQVPEDV</sequence>
<evidence type="ECO:0000313" key="3">
    <source>
        <dbReference type="Proteomes" id="UP000652761"/>
    </source>
</evidence>
<feature type="compositionally biased region" description="Acidic residues" evidence="1">
    <location>
        <begin position="14"/>
        <end position="34"/>
    </location>
</feature>